<dbReference type="GO" id="GO:0016297">
    <property type="term" value="F:fatty acyl-[ACP] hydrolase activity"/>
    <property type="evidence" value="ECO:0007669"/>
    <property type="project" value="UniProtKB-EC"/>
</dbReference>
<comment type="subunit">
    <text evidence="10">[Alpha(6)beta(6)] hexamers of two multifunctional subunits (alpha and beta).</text>
</comment>
<keyword evidence="4 16" id="KW-0378">Hydrolase</keyword>
<dbReference type="Pfam" id="PF00698">
    <property type="entry name" value="Acyl_transf_1"/>
    <property type="match status" value="1"/>
</dbReference>
<dbReference type="PRINTS" id="PR01483">
    <property type="entry name" value="FASYNTHASE"/>
</dbReference>
<dbReference type="GO" id="GO:0004318">
    <property type="term" value="F:enoyl-[acyl-carrier-protein] reductase (NADH) activity"/>
    <property type="evidence" value="ECO:0007669"/>
    <property type="project" value="UniProtKB-UniRule"/>
</dbReference>
<dbReference type="GO" id="GO:0004314">
    <property type="term" value="F:[acyl-carrier-protein] S-malonyltransferase activity"/>
    <property type="evidence" value="ECO:0007669"/>
    <property type="project" value="UniProtKB-EC"/>
</dbReference>
<dbReference type="VEuPathDB" id="FungiDB:ASPTUDRAFT_921477"/>
<keyword evidence="3 16" id="KW-0808">Transferase</keyword>
<dbReference type="Pfam" id="PF01575">
    <property type="entry name" value="MaoC_dehydratas"/>
    <property type="match status" value="1"/>
</dbReference>
<dbReference type="EMBL" id="KV878181">
    <property type="protein sequence ID" value="OJI87773.1"/>
    <property type="molecule type" value="Genomic_DNA"/>
</dbReference>
<evidence type="ECO:0000256" key="8">
    <source>
        <dbReference type="ARBA" id="ARBA00023239"/>
    </source>
</evidence>
<keyword evidence="7 16" id="KW-0520">NAD</keyword>
<dbReference type="Pfam" id="PF08354">
    <property type="entry name" value="Fas1-AflB-like_hel"/>
    <property type="match status" value="1"/>
</dbReference>
<evidence type="ECO:0000256" key="13">
    <source>
        <dbReference type="ARBA" id="ARBA00048536"/>
    </source>
</evidence>
<dbReference type="Pfam" id="PF13452">
    <property type="entry name" value="FAS1_DH_region"/>
    <property type="match status" value="1"/>
</dbReference>
<keyword evidence="20" id="KW-1185">Reference proteome</keyword>
<dbReference type="SMART" id="SM00827">
    <property type="entry name" value="PKS_AT"/>
    <property type="match status" value="1"/>
</dbReference>
<evidence type="ECO:0000256" key="7">
    <source>
        <dbReference type="ARBA" id="ARBA00023027"/>
    </source>
</evidence>
<dbReference type="InterPro" id="IPR016035">
    <property type="entry name" value="Acyl_Trfase/lysoPLipase"/>
</dbReference>
<evidence type="ECO:0000256" key="17">
    <source>
        <dbReference type="PIRSR" id="PIRSR005562-1"/>
    </source>
</evidence>
<evidence type="ECO:0000256" key="12">
    <source>
        <dbReference type="ARBA" id="ARBA00048462"/>
    </source>
</evidence>
<dbReference type="GO" id="GO:0004321">
    <property type="term" value="F:fatty-acyl-CoA synthase activity"/>
    <property type="evidence" value="ECO:0007669"/>
    <property type="project" value="UniProtKB-EC"/>
</dbReference>
<keyword evidence="8" id="KW-0456">Lyase</keyword>
<dbReference type="Pfam" id="PF17828">
    <property type="entry name" value="FAS_N"/>
    <property type="match status" value="1"/>
</dbReference>
<dbReference type="InterPro" id="IPR013785">
    <property type="entry name" value="Aldolase_TIM"/>
</dbReference>
<dbReference type="STRING" id="767770.A0A1L9NET5"/>
<dbReference type="PANTHER" id="PTHR10982:SF21">
    <property type="entry name" value="FATTY ACID SYNTHASE SUBUNIT BETA"/>
    <property type="match status" value="1"/>
</dbReference>
<comment type="catalytic activity">
    <reaction evidence="1">
        <text>a (3R)-hydroxyacyl-[ACP] = a (2E)-enoyl-[ACP] + H2O</text>
        <dbReference type="Rhea" id="RHEA:13097"/>
        <dbReference type="Rhea" id="RHEA-COMP:9925"/>
        <dbReference type="Rhea" id="RHEA-COMP:9945"/>
        <dbReference type="ChEBI" id="CHEBI:15377"/>
        <dbReference type="ChEBI" id="CHEBI:78784"/>
        <dbReference type="ChEBI" id="CHEBI:78827"/>
        <dbReference type="EC" id="4.2.1.59"/>
    </reaction>
</comment>
<dbReference type="Pfam" id="PF17951">
    <property type="entry name" value="FAS_meander"/>
    <property type="match status" value="1"/>
</dbReference>
<evidence type="ECO:0000256" key="14">
    <source>
        <dbReference type="ARBA" id="ARBA00048572"/>
    </source>
</evidence>
<evidence type="ECO:0000256" key="1">
    <source>
        <dbReference type="ARBA" id="ARBA00001055"/>
    </source>
</evidence>
<dbReference type="InterPro" id="IPR001227">
    <property type="entry name" value="Ac_transferase_dom_sf"/>
</dbReference>
<comment type="similarity">
    <text evidence="2 16">Belongs to the fungal fatty acid synthetase subunit beta family.</text>
</comment>
<dbReference type="GO" id="GO:0004313">
    <property type="term" value="F:[acyl-carrier-protein] S-acetyltransferase activity"/>
    <property type="evidence" value="ECO:0007669"/>
    <property type="project" value="UniProtKB-EC"/>
</dbReference>
<evidence type="ECO:0000313" key="20">
    <source>
        <dbReference type="Proteomes" id="UP000184304"/>
    </source>
</evidence>
<dbReference type="InterPro" id="IPR039569">
    <property type="entry name" value="FAS1-like_DH_region"/>
</dbReference>
<dbReference type="SUPFAM" id="SSF52151">
    <property type="entry name" value="FabD/lysophospholipase-like"/>
    <property type="match status" value="2"/>
</dbReference>
<dbReference type="FunFam" id="3.20.20.70:FF:000078">
    <property type="entry name" value="Fatty acid synthase beta subunit dehydratase"/>
    <property type="match status" value="1"/>
</dbReference>
<dbReference type="FunFam" id="3.40.366.10:FF:000006">
    <property type="entry name" value="Fatty acid synthase beta subunit dehydratase"/>
    <property type="match status" value="1"/>
</dbReference>
<dbReference type="Gene3D" id="3.30.70.3330">
    <property type="match status" value="1"/>
</dbReference>
<evidence type="ECO:0000259" key="18">
    <source>
        <dbReference type="SMART" id="SM00827"/>
    </source>
</evidence>
<dbReference type="SUPFAM" id="SSF51412">
    <property type="entry name" value="Inosine monophosphate dehydrogenase (IMPDH)"/>
    <property type="match status" value="1"/>
</dbReference>
<dbReference type="Gene3D" id="3.30.1120.100">
    <property type="match status" value="1"/>
</dbReference>
<dbReference type="InterPro" id="IPR016452">
    <property type="entry name" value="Fas1/AflB-like"/>
</dbReference>
<evidence type="ECO:0000256" key="15">
    <source>
        <dbReference type="ARBA" id="ARBA00048835"/>
    </source>
</evidence>
<keyword evidence="6 16" id="KW-0560">Oxidoreductase</keyword>
<comment type="catalytic activity">
    <reaction evidence="13">
        <text>(9Z)-octadecenoyl-[ACP] + H2O = (9Z)-octadecenoate + holo-[ACP] + H(+)</text>
        <dbReference type="Rhea" id="RHEA:15057"/>
        <dbReference type="Rhea" id="RHEA-COMP:9685"/>
        <dbReference type="Rhea" id="RHEA-COMP:9924"/>
        <dbReference type="ChEBI" id="CHEBI:15377"/>
        <dbReference type="ChEBI" id="CHEBI:15378"/>
        <dbReference type="ChEBI" id="CHEBI:30823"/>
        <dbReference type="ChEBI" id="CHEBI:64479"/>
        <dbReference type="ChEBI" id="CHEBI:78783"/>
        <dbReference type="EC" id="3.1.2.14"/>
    </reaction>
</comment>
<dbReference type="InterPro" id="IPR032088">
    <property type="entry name" value="SAT"/>
</dbReference>
<dbReference type="Pfam" id="PF22235">
    <property type="entry name" value="FAS1_thioest_ins"/>
    <property type="match status" value="1"/>
</dbReference>
<dbReference type="Gene3D" id="6.10.140.1400">
    <property type="match status" value="1"/>
</dbReference>
<evidence type="ECO:0000256" key="6">
    <source>
        <dbReference type="ARBA" id="ARBA00023002"/>
    </source>
</evidence>
<dbReference type="GO" id="GO:0006633">
    <property type="term" value="P:fatty acid biosynthetic process"/>
    <property type="evidence" value="ECO:0007669"/>
    <property type="project" value="InterPro"/>
</dbReference>
<gene>
    <name evidence="19" type="ORF">ASPTUDRAFT_921477</name>
</gene>
<dbReference type="OMA" id="ITHGMHM"/>
<dbReference type="Gene3D" id="3.20.20.70">
    <property type="entry name" value="Aldolase class I"/>
    <property type="match status" value="1"/>
</dbReference>
<organism evidence="19 20">
    <name type="scientific">Aspergillus tubingensis (strain CBS 134.48)</name>
    <dbReference type="NCBI Taxonomy" id="767770"/>
    <lineage>
        <taxon>Eukaryota</taxon>
        <taxon>Fungi</taxon>
        <taxon>Dikarya</taxon>
        <taxon>Ascomycota</taxon>
        <taxon>Pezizomycotina</taxon>
        <taxon>Eurotiomycetes</taxon>
        <taxon>Eurotiomycetidae</taxon>
        <taxon>Eurotiales</taxon>
        <taxon>Aspergillaceae</taxon>
        <taxon>Aspergillus</taxon>
        <taxon>Aspergillus subgen. Circumdati</taxon>
    </lineage>
</organism>
<evidence type="ECO:0000256" key="3">
    <source>
        <dbReference type="ARBA" id="ARBA00022679"/>
    </source>
</evidence>
<dbReference type="Proteomes" id="UP000184304">
    <property type="component" value="Unassembled WGS sequence"/>
</dbReference>
<sequence length="2114" mass="235625">MTPLPGLSPRATQIHLSFHFITMTVKTPLSSLGSEFAGLTPEISRPSSVAGDKRPLIIAYGSVDTRISLPALQLPLANQLWKDFILILLSSSPENDLSTKEGLIAEFINFCITRSSDDTHCDDAAAILQLLEAFLESYEQDFLGGNDIHSALSQLDIQHKTPIIKAYFAAYGTLSRKSRRQPSLLLESATDGPSHIYAIFGGQGNDEKYFEDLKDTYATYTDILRRCVFSGARLLEELAGAPAFKPHFQHGFSLMDWLEKTDSEPESAYLLSAPVSMPLIGLLQMCHFIVACQTMGLSPREMHGYLSGVSGHSQGIVVALVTSVSDTWEDFYRHSLEALRILFFISCRSHEIFPPQFIPESIIRDAEDNGEGTPGPMLRVRNLRPGQLQKIIDTVNSYLPEQSHVAISLFNGPQNLVVTGPPLSLYGLSRHLRGLKPSKSSREAQIPASKRKPKIEHRFLPITAPFHSMYLDEVVRLVINDLADINITGNQLRIPLYATTDGHDMRIHKDRNIIGDVVSMIAREPVHWEKATSLPDATHIIDFGPGGSAGVGAVTMHNKAGQGVRLILGSSMKHSEEYGNKAELFNRYSDYPVVYADNWAEAYRPRLVRDATGKVTVQTKLSELLGLPPIMVAGMTPTTVPWDFVSATMNAGYHIELAGGGYYSKDAMKEAINKIVQNGIPGRGVTCNIIYASPSFVRWQIPLLQELRAKGVPIDGMTIGAGVPSVDVANEYIETLGLKHIAFKPGSVEAIQQVIDIARENKSFPIILQWTGGRGGGHHSYEDFHAPILETYGRIRACKNIILVAGSGFGAADDTLPYLTGEWSKAFNAPSLMPFDGILLGSRVMTVKEAHTSPEAKQLIVDIPGADDAVWDQTYTRSTGGIITVRSEMGEPIHKIATRGVLFWAEMDRTVFSIADKKARVAFLQENKKRIIDGLNKNFQKVWFAQDADGKPCELNEMTLSAVVWRMVELLYIKHQARWIHPSLQQLTFDFLQWLEEIVGEMHSNYGSRFWRAVEQIDEPYTAIEEFLIRHARATSELMDVPSTQMFIHLCRRRGQKPVPFIPVLDEDFEVWFKKDSLWQSEDVQAVPGQDVGRTCILHGPVAAKHTTVPNEPIKHLLDGIHSQWIKSLTVLGYDNEQPLTPLTEGGMSEVPSEISLTRTFDPTISGNELPSLESWMRRLAGTQKGWRHALFSQKSIVQGHNLCDNPVRRVFAPRNNTFVEVEECTSTEQSVVRLFERAADALQTLVVEVRAVSEDIIKATLFENRTVTGAPAGLELLFSYHPEFPFAPIREILSDKIERVKDFYHILWFGEPLRSPGGPSHEDEFHGDVVTVTADDIRRFSHCIGSTSASGSHSRSQQRMDAPMDYAIVVAWKSVMKPLFTNGISGNLMKLVHLSNQFRRLGSSKPIRDGDVLSSRAHIRAILNEDSGKVVEVSSLITRDDVDIVEVVSRFMYRGSYNDYDIAFRQTKEPKFELQLTTVKDVAVLHSKPWFVSSDRDLDLRGYKLTFELETHAHFQSKSLYRQQRCFGHVYGRSPTGEVLEVAYIDYTVGVSTSNPIMDYLKRHGSVVEQPVLFQSPITLGGGDIQFKSPSFNEEYAVVSGDYNPIHVSKTFAAYADLPDTITHGMHMSARVRSLLEQLVAPGNPGGFRRYNCNFVGMVLPEDDVELVLQHIGMVNGRKLVHAEARRAGTGDKLIIAEAEIEQPSSAFLFTGQGSQEKGMGMELYASSPAARKVWDLADKHFLENFGFRITDIVRNDPKELKIHFGGARGRAIRDNYMALRCEMIHADGRTTSEKIFKDITEDTKSHTFRSSTGLLSSTQFTQPALTLMEKAIIEDMKDKGLLADHCSFAGHSLGEYSALAAIAEIMPIESLVSVVFYRGLTMQMAVERDEQGRSNFSMCAVDPSRLSKSFNEDRLRYLVSLIASETGWLLEIVNYNVINSQYVCAGDLRALDTLSSLIGEIKRHQSDFEAILHGTQPLEEIRVSVLDALHQCASAAKAKPQPIQLERGVATVPLRGIDVPFHSSFLSPGITAFRACLYKYIDKDTLCADRLVGKYIPNLTARPFEVSEEYFRQVFRLTKSPIIAKVLAEWQGYIDAERGLEKVARSSEVVVA</sequence>
<dbReference type="PIRSF" id="PIRSF005562">
    <property type="entry name" value="FAS_yeast_beta"/>
    <property type="match status" value="1"/>
</dbReference>
<accession>A0A1L9NET5</accession>
<feature type="domain" description="Malonyl-CoA:ACP transacylase (MAT)" evidence="18">
    <location>
        <begin position="1710"/>
        <end position="2032"/>
    </location>
</feature>
<dbReference type="Gene3D" id="6.20.240.10">
    <property type="match status" value="1"/>
</dbReference>
<evidence type="ECO:0000313" key="19">
    <source>
        <dbReference type="EMBL" id="OJI87773.1"/>
    </source>
</evidence>
<dbReference type="InterPro" id="IPR029069">
    <property type="entry name" value="HotDog_dom_sf"/>
</dbReference>
<evidence type="ECO:0000256" key="4">
    <source>
        <dbReference type="ARBA" id="ARBA00022801"/>
    </source>
</evidence>
<feature type="active site" description="For malonyltransferase activity" evidence="17">
    <location>
        <position position="1854"/>
    </location>
</feature>
<evidence type="ECO:0000256" key="16">
    <source>
        <dbReference type="PIRNR" id="PIRNR005562"/>
    </source>
</evidence>
<dbReference type="InterPro" id="IPR050830">
    <property type="entry name" value="Fungal_FAS"/>
</dbReference>
<comment type="catalytic activity">
    <reaction evidence="11">
        <text>acetyl-CoA + n malonyl-CoA + 2n NADPH + 4n H(+) = a long-chain-acyl-CoA + n CoA + n CO2 + 2n NADP(+).</text>
        <dbReference type="EC" id="2.3.1.86"/>
    </reaction>
</comment>
<dbReference type="GO" id="GO:0019171">
    <property type="term" value="F:(3R)-hydroxyacyl-[acyl-carrier-protein] dehydratase activity"/>
    <property type="evidence" value="ECO:0007669"/>
    <property type="project" value="UniProtKB-EC"/>
</dbReference>
<dbReference type="InterPro" id="IPR014043">
    <property type="entry name" value="Acyl_transferase_dom"/>
</dbReference>
<protein>
    <recommendedName>
        <fullName evidence="18">Malonyl-CoA:ACP transacylase (MAT) domain-containing protein</fullName>
    </recommendedName>
</protein>
<dbReference type="Gene3D" id="6.10.60.10">
    <property type="match status" value="1"/>
</dbReference>
<keyword evidence="9" id="KW-0511">Multifunctional enzyme</keyword>
<evidence type="ECO:0000256" key="5">
    <source>
        <dbReference type="ARBA" id="ARBA00022857"/>
    </source>
</evidence>
<name>A0A1L9NET5_ASPTC</name>
<feature type="active site" description="For acetyltransferase activity" evidence="17">
    <location>
        <position position="313"/>
    </location>
</feature>
<dbReference type="Pfam" id="PF16073">
    <property type="entry name" value="SAT"/>
    <property type="match status" value="1"/>
</dbReference>
<dbReference type="GO" id="GO:0005835">
    <property type="term" value="C:fatty acid synthase complex"/>
    <property type="evidence" value="ECO:0007669"/>
    <property type="project" value="UniProtKB-UniRule"/>
</dbReference>
<dbReference type="PANTHER" id="PTHR10982">
    <property type="entry name" value="MALONYL COA-ACYL CARRIER PROTEIN TRANSACYLASE"/>
    <property type="match status" value="1"/>
</dbReference>
<comment type="catalytic activity">
    <reaction evidence="15">
        <text>holo-[ACP] + acetyl-CoA = acetyl-[ACP] + CoA</text>
        <dbReference type="Rhea" id="RHEA:41788"/>
        <dbReference type="Rhea" id="RHEA-COMP:9621"/>
        <dbReference type="Rhea" id="RHEA-COMP:9685"/>
        <dbReference type="ChEBI" id="CHEBI:57287"/>
        <dbReference type="ChEBI" id="CHEBI:57288"/>
        <dbReference type="ChEBI" id="CHEBI:64479"/>
        <dbReference type="ChEBI" id="CHEBI:78446"/>
        <dbReference type="EC" id="2.3.1.38"/>
    </reaction>
</comment>
<dbReference type="Gene3D" id="1.20.930.70">
    <property type="match status" value="1"/>
</dbReference>
<evidence type="ECO:0000256" key="10">
    <source>
        <dbReference type="ARBA" id="ARBA00033756"/>
    </source>
</evidence>
<evidence type="ECO:0000256" key="2">
    <source>
        <dbReference type="ARBA" id="ARBA00010009"/>
    </source>
</evidence>
<dbReference type="InterPro" id="IPR003965">
    <property type="entry name" value="Fatty_acid_synthase"/>
</dbReference>
<dbReference type="FunFam" id="3.40.366.10:FF:000007">
    <property type="entry name" value="Fatty acid synthase beta subunit dehydratase"/>
    <property type="match status" value="1"/>
</dbReference>
<evidence type="ECO:0000256" key="9">
    <source>
        <dbReference type="ARBA" id="ARBA00023268"/>
    </source>
</evidence>
<dbReference type="FunFam" id="3.30.70.3330:FF:000001">
    <property type="entry name" value="Fatty acid synthase subunit beta dehydratase"/>
    <property type="match status" value="1"/>
</dbReference>
<dbReference type="Gene3D" id="1.20.1050.120">
    <property type="match status" value="1"/>
</dbReference>
<dbReference type="InterPro" id="IPR002539">
    <property type="entry name" value="MaoC-like_dom"/>
</dbReference>
<dbReference type="InterPro" id="IPR041099">
    <property type="entry name" value="FAS1_N"/>
</dbReference>
<dbReference type="SUPFAM" id="SSF54637">
    <property type="entry name" value="Thioesterase/thiol ester dehydrase-isomerase"/>
    <property type="match status" value="2"/>
</dbReference>
<evidence type="ECO:0000256" key="11">
    <source>
        <dbReference type="ARBA" id="ARBA00048237"/>
    </source>
</evidence>
<proteinExistence type="inferred from homology"/>
<comment type="catalytic activity">
    <reaction evidence="14">
        <text>a 2,3-saturated acyl-[ACP] + NAD(+) = a (2E)-enoyl-[ACP] + NADH + H(+)</text>
        <dbReference type="Rhea" id="RHEA:10240"/>
        <dbReference type="Rhea" id="RHEA-COMP:9925"/>
        <dbReference type="Rhea" id="RHEA-COMP:9926"/>
        <dbReference type="ChEBI" id="CHEBI:15378"/>
        <dbReference type="ChEBI" id="CHEBI:57540"/>
        <dbReference type="ChEBI" id="CHEBI:57945"/>
        <dbReference type="ChEBI" id="CHEBI:78784"/>
        <dbReference type="ChEBI" id="CHEBI:78785"/>
        <dbReference type="EC" id="1.3.1.9"/>
    </reaction>
</comment>
<dbReference type="GO" id="GO:0004312">
    <property type="term" value="F:fatty acid synthase activity"/>
    <property type="evidence" value="ECO:0007669"/>
    <property type="project" value="InterPro"/>
</dbReference>
<reference evidence="20" key="1">
    <citation type="journal article" date="2017" name="Genome Biol.">
        <title>Comparative genomics reveals high biological diversity and specific adaptations in the industrially and medically important fungal genus Aspergillus.</title>
        <authorList>
            <person name="de Vries R.P."/>
            <person name="Riley R."/>
            <person name="Wiebenga A."/>
            <person name="Aguilar-Osorio G."/>
            <person name="Amillis S."/>
            <person name="Uchima C.A."/>
            <person name="Anderluh G."/>
            <person name="Asadollahi M."/>
            <person name="Askin M."/>
            <person name="Barry K."/>
            <person name="Battaglia E."/>
            <person name="Bayram O."/>
            <person name="Benocci T."/>
            <person name="Braus-Stromeyer S.A."/>
            <person name="Caldana C."/>
            <person name="Canovas D."/>
            <person name="Cerqueira G.C."/>
            <person name="Chen F."/>
            <person name="Chen W."/>
            <person name="Choi C."/>
            <person name="Clum A."/>
            <person name="Dos Santos R.A."/>
            <person name="Damasio A.R."/>
            <person name="Diallinas G."/>
            <person name="Emri T."/>
            <person name="Fekete E."/>
            <person name="Flipphi M."/>
            <person name="Freyberg S."/>
            <person name="Gallo A."/>
            <person name="Gournas C."/>
            <person name="Habgood R."/>
            <person name="Hainaut M."/>
            <person name="Harispe M.L."/>
            <person name="Henrissat B."/>
            <person name="Hilden K.S."/>
            <person name="Hope R."/>
            <person name="Hossain A."/>
            <person name="Karabika E."/>
            <person name="Karaffa L."/>
            <person name="Karanyi Z."/>
            <person name="Krasevec N."/>
            <person name="Kuo A."/>
            <person name="Kusch H."/>
            <person name="LaButti K."/>
            <person name="Lagendijk E.L."/>
            <person name="Lapidus A."/>
            <person name="Levasseur A."/>
            <person name="Lindquist E."/>
            <person name="Lipzen A."/>
            <person name="Logrieco A.F."/>
            <person name="MacCabe A."/>
            <person name="Maekelae M.R."/>
            <person name="Malavazi I."/>
            <person name="Melin P."/>
            <person name="Meyer V."/>
            <person name="Mielnichuk N."/>
            <person name="Miskei M."/>
            <person name="Molnar A.P."/>
            <person name="Mule G."/>
            <person name="Ngan C.Y."/>
            <person name="Orejas M."/>
            <person name="Orosz E."/>
            <person name="Ouedraogo J.P."/>
            <person name="Overkamp K.M."/>
            <person name="Park H.-S."/>
            <person name="Perrone G."/>
            <person name="Piumi F."/>
            <person name="Punt P.J."/>
            <person name="Ram A.F."/>
            <person name="Ramon A."/>
            <person name="Rauscher S."/>
            <person name="Record E."/>
            <person name="Riano-Pachon D.M."/>
            <person name="Robert V."/>
            <person name="Roehrig J."/>
            <person name="Ruller R."/>
            <person name="Salamov A."/>
            <person name="Salih N.S."/>
            <person name="Samson R.A."/>
            <person name="Sandor E."/>
            <person name="Sanguinetti M."/>
            <person name="Schuetze T."/>
            <person name="Sepcic K."/>
            <person name="Shelest E."/>
            <person name="Sherlock G."/>
            <person name="Sophianopoulou V."/>
            <person name="Squina F.M."/>
            <person name="Sun H."/>
            <person name="Susca A."/>
            <person name="Todd R.B."/>
            <person name="Tsang A."/>
            <person name="Unkles S.E."/>
            <person name="van de Wiele N."/>
            <person name="van Rossen-Uffink D."/>
            <person name="Oliveira J.V."/>
            <person name="Vesth T.C."/>
            <person name="Visser J."/>
            <person name="Yu J.-H."/>
            <person name="Zhou M."/>
            <person name="Andersen M.R."/>
            <person name="Archer D.B."/>
            <person name="Baker S.E."/>
            <person name="Benoit I."/>
            <person name="Brakhage A.A."/>
            <person name="Braus G.H."/>
            <person name="Fischer R."/>
            <person name="Frisvad J.C."/>
            <person name="Goldman G.H."/>
            <person name="Houbraken J."/>
            <person name="Oakley B."/>
            <person name="Pocsi I."/>
            <person name="Scazzocchio C."/>
            <person name="Seiboth B."/>
            <person name="vanKuyk P.A."/>
            <person name="Wortman J."/>
            <person name="Dyer P.S."/>
            <person name="Grigoriev I.V."/>
        </authorList>
    </citation>
    <scope>NUCLEOTIDE SEQUENCE [LARGE SCALE GENOMIC DNA]</scope>
    <source>
        <strain evidence="20">CBS 134.48</strain>
    </source>
</reference>
<dbReference type="OrthoDB" id="4251012at2759"/>
<dbReference type="Gene3D" id="3.10.129.10">
    <property type="entry name" value="Hotdog Thioesterase"/>
    <property type="match status" value="1"/>
</dbReference>
<keyword evidence="5 16" id="KW-0521">NADP</keyword>
<dbReference type="InterPro" id="IPR013565">
    <property type="entry name" value="Fas1/AflB-like_central"/>
</dbReference>
<dbReference type="Gene3D" id="3.40.366.10">
    <property type="entry name" value="Malonyl-Coenzyme A Acyl Carrier Protein, domain 2"/>
    <property type="match status" value="3"/>
</dbReference>
<dbReference type="CDD" id="cd03447">
    <property type="entry name" value="FAS_MaoC"/>
    <property type="match status" value="1"/>
</dbReference>
<dbReference type="FunFam" id="3.30.1120.100:FF:000001">
    <property type="entry name" value="Fatty acid synthase beta subunit dehydratase"/>
    <property type="match status" value="1"/>
</dbReference>
<dbReference type="InterPro" id="IPR040883">
    <property type="entry name" value="FAS_meander"/>
</dbReference>
<comment type="catalytic activity">
    <reaction evidence="12">
        <text>holo-[ACP] + malonyl-CoA = malonyl-[ACP] + CoA</text>
        <dbReference type="Rhea" id="RHEA:41792"/>
        <dbReference type="Rhea" id="RHEA-COMP:9623"/>
        <dbReference type="Rhea" id="RHEA-COMP:9685"/>
        <dbReference type="ChEBI" id="CHEBI:57287"/>
        <dbReference type="ChEBI" id="CHEBI:57384"/>
        <dbReference type="ChEBI" id="CHEBI:64479"/>
        <dbReference type="ChEBI" id="CHEBI:78449"/>
        <dbReference type="EC" id="2.3.1.39"/>
    </reaction>
</comment>